<evidence type="ECO:0000256" key="1">
    <source>
        <dbReference type="SAM" id="MobiDB-lite"/>
    </source>
</evidence>
<protein>
    <submittedName>
        <fullName evidence="2">Uncharacterized protein</fullName>
    </submittedName>
</protein>
<sequence>MAENTAPTITPTTTPSCSKRKNKDEGCNKRTKLLKKDERSALLESIKIIPVEELAEKVLIAMEAEHGEYLLQTESQKSLLKDLCSNTALFHSLLEHLRATFVLLYETYGKGKEKYLRFQLAWHNYSSIFLLPNDISIETVVQSPTEEMTRIQAQWMTFRQASQTSDLCNKLMIILSSSLYTCLLSHSTLTRSVPHAPVSQQTKDHDDVYYRFGGAAICEMLHLRYKTLKTTCQTHKREQIAMEIDILQAINTHEKSAMPVYLQYRDKGNMYVPHSDFIPFFRDVDDVVKSFVSQNGLEEHGDEIVKVSYYIYKVMRV</sequence>
<proteinExistence type="predicted"/>
<feature type="compositionally biased region" description="Low complexity" evidence="1">
    <location>
        <begin position="1"/>
        <end position="15"/>
    </location>
</feature>
<feature type="region of interest" description="Disordered" evidence="1">
    <location>
        <begin position="1"/>
        <end position="25"/>
    </location>
</feature>
<dbReference type="InParanoid" id="A0A1X7TRV1"/>
<name>A0A1X7TRV1_AMPQE</name>
<accession>A0A1X7TRV1</accession>
<dbReference type="AlphaFoldDB" id="A0A1X7TRV1"/>
<organism evidence="2">
    <name type="scientific">Amphimedon queenslandica</name>
    <name type="common">Sponge</name>
    <dbReference type="NCBI Taxonomy" id="400682"/>
    <lineage>
        <taxon>Eukaryota</taxon>
        <taxon>Metazoa</taxon>
        <taxon>Porifera</taxon>
        <taxon>Demospongiae</taxon>
        <taxon>Heteroscleromorpha</taxon>
        <taxon>Haplosclerida</taxon>
        <taxon>Niphatidae</taxon>
        <taxon>Amphimedon</taxon>
    </lineage>
</organism>
<reference evidence="2" key="1">
    <citation type="submission" date="2017-05" db="UniProtKB">
        <authorList>
            <consortium name="EnsemblMetazoa"/>
        </authorList>
    </citation>
    <scope>IDENTIFICATION</scope>
</reference>
<dbReference type="EnsemblMetazoa" id="Aqu2.1.17671_001">
    <property type="protein sequence ID" value="Aqu2.1.17671_001"/>
    <property type="gene ID" value="Aqu2.1.17671"/>
</dbReference>
<evidence type="ECO:0000313" key="2">
    <source>
        <dbReference type="EnsemblMetazoa" id="Aqu2.1.17671_001"/>
    </source>
</evidence>
<dbReference type="OrthoDB" id="5978202at2759"/>